<comment type="similarity">
    <text evidence="1">Belongs to the PPR family. P subfamily.</text>
</comment>
<accession>A0A835MFD4</accession>
<evidence type="ECO:0000256" key="1">
    <source>
        <dbReference type="ARBA" id="ARBA00007626"/>
    </source>
</evidence>
<dbReference type="Gene3D" id="3.30.1370.110">
    <property type="match status" value="1"/>
</dbReference>
<evidence type="ECO:0000256" key="3">
    <source>
        <dbReference type="PROSITE-ProRule" id="PRU00708"/>
    </source>
</evidence>
<keyword evidence="2" id="KW-0677">Repeat</keyword>
<dbReference type="Pfam" id="PF01535">
    <property type="entry name" value="PPR"/>
    <property type="match status" value="3"/>
</dbReference>
<gene>
    <name evidence="5" type="ORF">IFM89_027600</name>
</gene>
<evidence type="ECO:0000256" key="2">
    <source>
        <dbReference type="ARBA" id="ARBA00022737"/>
    </source>
</evidence>
<feature type="repeat" description="PPR" evidence="3">
    <location>
        <begin position="215"/>
        <end position="249"/>
    </location>
</feature>
<name>A0A835MFD4_9MAGN</name>
<protein>
    <recommendedName>
        <fullName evidence="4">Smr domain-containing protein</fullName>
    </recommendedName>
</protein>
<dbReference type="Proteomes" id="UP000631114">
    <property type="component" value="Unassembled WGS sequence"/>
</dbReference>
<keyword evidence="6" id="KW-1185">Reference proteome</keyword>
<reference evidence="5 6" key="1">
    <citation type="submission" date="2020-10" db="EMBL/GenBank/DDBJ databases">
        <title>The Coptis chinensis genome and diversification of protoberbering-type alkaloids.</title>
        <authorList>
            <person name="Wang B."/>
            <person name="Shu S."/>
            <person name="Song C."/>
            <person name="Liu Y."/>
        </authorList>
    </citation>
    <scope>NUCLEOTIDE SEQUENCE [LARGE SCALE GENOMIC DNA]</scope>
    <source>
        <strain evidence="5">HL-2020</strain>
        <tissue evidence="5">Leaf</tissue>
    </source>
</reference>
<dbReference type="PANTHER" id="PTHR47447">
    <property type="entry name" value="OS03G0856100 PROTEIN"/>
    <property type="match status" value="1"/>
</dbReference>
<dbReference type="PROSITE" id="PS50828">
    <property type="entry name" value="SMR"/>
    <property type="match status" value="1"/>
</dbReference>
<dbReference type="SMART" id="SM00463">
    <property type="entry name" value="SMR"/>
    <property type="match status" value="1"/>
</dbReference>
<comment type="caution">
    <text evidence="5">The sequence shown here is derived from an EMBL/GenBank/DDBJ whole genome shotgun (WGS) entry which is preliminary data.</text>
</comment>
<evidence type="ECO:0000313" key="6">
    <source>
        <dbReference type="Proteomes" id="UP000631114"/>
    </source>
</evidence>
<dbReference type="InterPro" id="IPR036063">
    <property type="entry name" value="Smr_dom_sf"/>
</dbReference>
<dbReference type="EMBL" id="JADFTS010000002">
    <property type="protein sequence ID" value="KAF9621746.1"/>
    <property type="molecule type" value="Genomic_DNA"/>
</dbReference>
<dbReference type="InterPro" id="IPR002625">
    <property type="entry name" value="Smr_dom"/>
</dbReference>
<dbReference type="InterPro" id="IPR002885">
    <property type="entry name" value="PPR_rpt"/>
</dbReference>
<dbReference type="Gene3D" id="1.25.40.10">
    <property type="entry name" value="Tetratricopeptide repeat domain"/>
    <property type="match status" value="1"/>
</dbReference>
<dbReference type="PANTHER" id="PTHR47447:SF15">
    <property type="entry name" value="OS02G0120000 PROTEIN"/>
    <property type="match status" value="1"/>
</dbReference>
<feature type="domain" description="Smr" evidence="4">
    <location>
        <begin position="350"/>
        <end position="434"/>
    </location>
</feature>
<dbReference type="InterPro" id="IPR011990">
    <property type="entry name" value="TPR-like_helical_dom_sf"/>
</dbReference>
<dbReference type="SUPFAM" id="SSF160443">
    <property type="entry name" value="SMR domain-like"/>
    <property type="match status" value="1"/>
</dbReference>
<dbReference type="OrthoDB" id="1931748at2759"/>
<dbReference type="AlphaFoldDB" id="A0A835MFD4"/>
<evidence type="ECO:0000259" key="4">
    <source>
        <dbReference type="PROSITE" id="PS50828"/>
    </source>
</evidence>
<evidence type="ECO:0000313" key="5">
    <source>
        <dbReference type="EMBL" id="KAF9621746.1"/>
    </source>
</evidence>
<dbReference type="PROSITE" id="PS51375">
    <property type="entry name" value="PPR"/>
    <property type="match status" value="2"/>
</dbReference>
<proteinExistence type="inferred from homology"/>
<sequence>MLLQLSLPLTWNPQLKPRPFFQPLCALSKQAQRLLTSLDAASGDTTTSHRLIRKFVSSSSKSISLNTLSHLISSDVHRYSSLALPMYERIAETCWFSWNSKLVSSVIASLESQGLKDEAELLISESIQRLKFRERDVALFYCDLIESLSKHGLNEAVFDHYARLKQVLSAGSCSLNTSLNRKALQCMINALCTLDLAHNAEKTMGEMRNAGLKPSKFEFRSIVLAYGRLGLFDEMRRILDEMEISGYTLDTICFNMVLSSYGTHKEVSEMVLWIQKMKNSNTPFSIRTYNTVLNSCPTVMSLLQDPKTIPLSILELMEELQKDEIVLIQELKDSSVLVDLLEWSSMEGKLDLHGMHLGCVYVIMLQWIEELRSRFSDENSVIPAEIVVVCGLGKHSSVRGESPVKALVLEMMVRLSSPMRIDRKNIGCFVAKGKNVRNWLC</sequence>
<feature type="repeat" description="PPR" evidence="3">
    <location>
        <begin position="180"/>
        <end position="214"/>
    </location>
</feature>
<organism evidence="5 6">
    <name type="scientific">Coptis chinensis</name>
    <dbReference type="NCBI Taxonomy" id="261450"/>
    <lineage>
        <taxon>Eukaryota</taxon>
        <taxon>Viridiplantae</taxon>
        <taxon>Streptophyta</taxon>
        <taxon>Embryophyta</taxon>
        <taxon>Tracheophyta</taxon>
        <taxon>Spermatophyta</taxon>
        <taxon>Magnoliopsida</taxon>
        <taxon>Ranunculales</taxon>
        <taxon>Ranunculaceae</taxon>
        <taxon>Coptidoideae</taxon>
        <taxon>Coptis</taxon>
    </lineage>
</organism>